<reference evidence="7" key="1">
    <citation type="submission" date="2016-06" db="EMBL/GenBank/DDBJ databases">
        <authorList>
            <person name="Radolfova-Krizova L."/>
            <person name="Nemec A."/>
        </authorList>
    </citation>
    <scope>NUCLEOTIDE SEQUENCE [LARGE SCALE GENOMIC DNA]</scope>
    <source>
        <strain evidence="7">ANC 4275</strain>
    </source>
</reference>
<evidence type="ECO:0000259" key="5">
    <source>
        <dbReference type="PROSITE" id="PS50977"/>
    </source>
</evidence>
<dbReference type="SUPFAM" id="SSF46689">
    <property type="entry name" value="Homeodomain-like"/>
    <property type="match status" value="1"/>
</dbReference>
<dbReference type="PANTHER" id="PTHR30055">
    <property type="entry name" value="HTH-TYPE TRANSCRIPTIONAL REGULATOR RUTR"/>
    <property type="match status" value="1"/>
</dbReference>
<dbReference type="SUPFAM" id="SSF48498">
    <property type="entry name" value="Tetracyclin repressor-like, C-terminal domain"/>
    <property type="match status" value="1"/>
</dbReference>
<comment type="caution">
    <text evidence="6">The sequence shown here is derived from an EMBL/GenBank/DDBJ whole genome shotgun (WGS) entry which is preliminary data.</text>
</comment>
<keyword evidence="7" id="KW-1185">Reference proteome</keyword>
<dbReference type="GO" id="GO:0000976">
    <property type="term" value="F:transcription cis-regulatory region binding"/>
    <property type="evidence" value="ECO:0007669"/>
    <property type="project" value="TreeGrafter"/>
</dbReference>
<dbReference type="InterPro" id="IPR001647">
    <property type="entry name" value="HTH_TetR"/>
</dbReference>
<keyword evidence="2 4" id="KW-0238">DNA-binding</keyword>
<dbReference type="Gene3D" id="1.10.357.10">
    <property type="entry name" value="Tetracycline Repressor, domain 2"/>
    <property type="match status" value="1"/>
</dbReference>
<dbReference type="FunFam" id="1.10.10.60:FF:000141">
    <property type="entry name" value="TetR family transcriptional regulator"/>
    <property type="match status" value="1"/>
</dbReference>
<dbReference type="EMBL" id="LZDS01000026">
    <property type="protein sequence ID" value="OBX28303.1"/>
    <property type="molecule type" value="Genomic_DNA"/>
</dbReference>
<keyword evidence="3" id="KW-0804">Transcription</keyword>
<feature type="DNA-binding region" description="H-T-H motif" evidence="4">
    <location>
        <begin position="44"/>
        <end position="63"/>
    </location>
</feature>
<dbReference type="Proteomes" id="UP000185753">
    <property type="component" value="Unassembled WGS sequence"/>
</dbReference>
<feature type="domain" description="HTH tetR-type" evidence="5">
    <location>
        <begin position="21"/>
        <end position="81"/>
    </location>
</feature>
<dbReference type="InterPro" id="IPR039536">
    <property type="entry name" value="TetR_C_Proteobacteria"/>
</dbReference>
<protein>
    <submittedName>
        <fullName evidence="6">TetR family transcriptional regulator</fullName>
    </submittedName>
</protein>
<accession>A0A1A7RA10</accession>
<dbReference type="Pfam" id="PF00440">
    <property type="entry name" value="TetR_N"/>
    <property type="match status" value="1"/>
</dbReference>
<sequence length="219" mass="25112">MTFSPFLEFFQQMNVGRPKDLEKRQRILESAKQLFLEMGYHGSSMNQIAQNAGVTKLTVYNHFQDKATLFTCAIEDTCEHILSTRPRELTADSNFIVVLNEVCELALNIVNLPEAIKLDLLLLELAAEHSPLVEQFYRASHLKMRQVWENFFQDAAALNFIQQDHPARQTELIVSLLMGLRHQEVLLGMRPVPEAAERQAIIHSAIDIFMLKYQLGTQN</sequence>
<evidence type="ECO:0000313" key="7">
    <source>
        <dbReference type="Proteomes" id="UP000185753"/>
    </source>
</evidence>
<evidence type="ECO:0000256" key="3">
    <source>
        <dbReference type="ARBA" id="ARBA00023163"/>
    </source>
</evidence>
<dbReference type="STRING" id="1443941.A9J31_07015"/>
<evidence type="ECO:0000256" key="1">
    <source>
        <dbReference type="ARBA" id="ARBA00023015"/>
    </source>
</evidence>
<evidence type="ECO:0000256" key="2">
    <source>
        <dbReference type="ARBA" id="ARBA00023125"/>
    </source>
</evidence>
<dbReference type="InterPro" id="IPR050109">
    <property type="entry name" value="HTH-type_TetR-like_transc_reg"/>
</dbReference>
<dbReference type="InterPro" id="IPR009057">
    <property type="entry name" value="Homeodomain-like_sf"/>
</dbReference>
<gene>
    <name evidence="6" type="ORF">A9J31_07015</name>
</gene>
<dbReference type="AlphaFoldDB" id="A0A1A7RA10"/>
<evidence type="ECO:0000313" key="6">
    <source>
        <dbReference type="EMBL" id="OBX28303.1"/>
    </source>
</evidence>
<evidence type="ECO:0000256" key="4">
    <source>
        <dbReference type="PROSITE-ProRule" id="PRU00335"/>
    </source>
</evidence>
<proteinExistence type="predicted"/>
<keyword evidence="1" id="KW-0805">Transcription regulation</keyword>
<dbReference type="InterPro" id="IPR036271">
    <property type="entry name" value="Tet_transcr_reg_TetR-rel_C_sf"/>
</dbReference>
<name>A0A1A7RA10_9GAMM</name>
<dbReference type="PROSITE" id="PS50977">
    <property type="entry name" value="HTH_TETR_2"/>
    <property type="match status" value="1"/>
</dbReference>
<dbReference type="PANTHER" id="PTHR30055:SF146">
    <property type="entry name" value="HTH-TYPE TRANSCRIPTIONAL DUAL REGULATOR CECR"/>
    <property type="match status" value="1"/>
</dbReference>
<organism evidence="6 7">
    <name type="scientific">Acinetobacter gandensis</name>
    <dbReference type="NCBI Taxonomy" id="1443941"/>
    <lineage>
        <taxon>Bacteria</taxon>
        <taxon>Pseudomonadati</taxon>
        <taxon>Pseudomonadota</taxon>
        <taxon>Gammaproteobacteria</taxon>
        <taxon>Moraxellales</taxon>
        <taxon>Moraxellaceae</taxon>
        <taxon>Acinetobacter</taxon>
    </lineage>
</organism>
<dbReference type="Pfam" id="PF14246">
    <property type="entry name" value="TetR_C_7"/>
    <property type="match status" value="1"/>
</dbReference>
<dbReference type="PRINTS" id="PR00455">
    <property type="entry name" value="HTHTETR"/>
</dbReference>
<dbReference type="GO" id="GO:0003700">
    <property type="term" value="F:DNA-binding transcription factor activity"/>
    <property type="evidence" value="ECO:0007669"/>
    <property type="project" value="TreeGrafter"/>
</dbReference>